<gene>
    <name evidence="3" type="ORF">SAMN06296028_106123</name>
</gene>
<dbReference type="InterPro" id="IPR036779">
    <property type="entry name" value="LysM_dom_sf"/>
</dbReference>
<accession>A0A1X7CWF7</accession>
<name>A0A1X7CWF7_9MICC</name>
<keyword evidence="1" id="KW-0812">Transmembrane</keyword>
<dbReference type="InterPro" id="IPR018392">
    <property type="entry name" value="LysM"/>
</dbReference>
<organism evidence="3 4">
    <name type="scientific">Kocuria marina subsp. indica</name>
    <dbReference type="NCBI Taxonomy" id="1049583"/>
    <lineage>
        <taxon>Bacteria</taxon>
        <taxon>Bacillati</taxon>
        <taxon>Actinomycetota</taxon>
        <taxon>Actinomycetes</taxon>
        <taxon>Micrococcales</taxon>
        <taxon>Micrococcaceae</taxon>
        <taxon>Kocuria</taxon>
    </lineage>
</organism>
<dbReference type="SMART" id="SM00257">
    <property type="entry name" value="LysM"/>
    <property type="match status" value="1"/>
</dbReference>
<evidence type="ECO:0000256" key="1">
    <source>
        <dbReference type="SAM" id="Phobius"/>
    </source>
</evidence>
<sequence>MTALTLSRSVRSATAASSAAVRARTSARAASVQAAPRAAHSPLQLTRRGRFFLIGLPFVTGAAALLVVAAVFLLPPTVKASTEPAGAPVTHSVTVQADQTLWEIAAVADPQRDTREVMNDIAELNGLTSSTLHTGQVLEVPSR</sequence>
<dbReference type="Pfam" id="PF01476">
    <property type="entry name" value="LysM"/>
    <property type="match status" value="1"/>
</dbReference>
<evidence type="ECO:0000313" key="4">
    <source>
        <dbReference type="Proteomes" id="UP000192929"/>
    </source>
</evidence>
<evidence type="ECO:0000313" key="3">
    <source>
        <dbReference type="EMBL" id="SMF04320.1"/>
    </source>
</evidence>
<dbReference type="CDD" id="cd00118">
    <property type="entry name" value="LysM"/>
    <property type="match status" value="1"/>
</dbReference>
<protein>
    <submittedName>
        <fullName evidence="3">LysM domain-containing protein</fullName>
    </submittedName>
</protein>
<feature type="domain" description="LysM" evidence="2">
    <location>
        <begin position="92"/>
        <end position="141"/>
    </location>
</feature>
<dbReference type="EMBL" id="FXAC01000006">
    <property type="protein sequence ID" value="SMF04320.1"/>
    <property type="molecule type" value="Genomic_DNA"/>
</dbReference>
<evidence type="ECO:0000259" key="2">
    <source>
        <dbReference type="SMART" id="SM00257"/>
    </source>
</evidence>
<dbReference type="AlphaFoldDB" id="A0A1X7CWF7"/>
<dbReference type="RefSeq" id="WP_085106695.1">
    <property type="nucleotide sequence ID" value="NZ_FXAC01000006.1"/>
</dbReference>
<feature type="transmembrane region" description="Helical" evidence="1">
    <location>
        <begin position="51"/>
        <end position="74"/>
    </location>
</feature>
<keyword evidence="4" id="KW-1185">Reference proteome</keyword>
<proteinExistence type="predicted"/>
<dbReference type="Gene3D" id="3.10.350.10">
    <property type="entry name" value="LysM domain"/>
    <property type="match status" value="1"/>
</dbReference>
<dbReference type="Proteomes" id="UP000192929">
    <property type="component" value="Unassembled WGS sequence"/>
</dbReference>
<reference evidence="4" key="1">
    <citation type="submission" date="2017-04" db="EMBL/GenBank/DDBJ databases">
        <authorList>
            <person name="Varghese N."/>
            <person name="Submissions S."/>
        </authorList>
    </citation>
    <scope>NUCLEOTIDE SEQUENCE [LARGE SCALE GENOMIC DNA]</scope>
    <source>
        <strain evidence="4">NIO-1021</strain>
    </source>
</reference>
<keyword evidence="1" id="KW-0472">Membrane</keyword>
<keyword evidence="1" id="KW-1133">Transmembrane helix</keyword>